<dbReference type="Proteomes" id="UP000034883">
    <property type="component" value="Chromosome"/>
</dbReference>
<evidence type="ECO:0000256" key="1">
    <source>
        <dbReference type="SAM" id="MobiDB-lite"/>
    </source>
</evidence>
<feature type="region of interest" description="Disordered" evidence="1">
    <location>
        <begin position="1"/>
        <end position="45"/>
    </location>
</feature>
<evidence type="ECO:0000313" key="3">
    <source>
        <dbReference type="Proteomes" id="UP000034883"/>
    </source>
</evidence>
<dbReference type="EMBL" id="CP011125">
    <property type="protein sequence ID" value="AKF03363.1"/>
    <property type="molecule type" value="Genomic_DNA"/>
</dbReference>
<sequence length="251" mass="27607">MARRKDDDSKGDPRAPKPPRPQGSRERDMGVVRRRPDDPRKRLPSELEAFARGDDDALWRRERSRGRVNDPRPVAATLVPGVANRDARIVCDARIKRLRSAIDAGDEYVLAEELADAVRLGVWRGHKIVDFDVFAEAVLGLGIDRARALAQQGAAALDVPCEIADEQTVALWMRAESGLLEHAPESRVSLRGGRLVLEVPFARAAEALSGVGRRAAPLAKPQGGPDVVVDRPKGVPPLSRLIERDRPRDDE</sequence>
<protein>
    <submittedName>
        <fullName evidence="2">Uncharacterized protein</fullName>
    </submittedName>
</protein>
<organism evidence="2 3">
    <name type="scientific">Sandaracinus amylolyticus</name>
    <dbReference type="NCBI Taxonomy" id="927083"/>
    <lineage>
        <taxon>Bacteria</taxon>
        <taxon>Pseudomonadati</taxon>
        <taxon>Myxococcota</taxon>
        <taxon>Polyangia</taxon>
        <taxon>Polyangiales</taxon>
        <taxon>Sandaracinaceae</taxon>
        <taxon>Sandaracinus</taxon>
    </lineage>
</organism>
<name>A0A0F6YGX6_9BACT</name>
<feature type="compositionally biased region" description="Basic and acidic residues" evidence="1">
    <location>
        <begin position="1"/>
        <end position="15"/>
    </location>
</feature>
<keyword evidence="3" id="KW-1185">Reference proteome</keyword>
<dbReference type="KEGG" id="samy:DB32_000512"/>
<feature type="compositionally biased region" description="Basic and acidic residues" evidence="1">
    <location>
        <begin position="23"/>
        <end position="45"/>
    </location>
</feature>
<proteinExistence type="predicted"/>
<feature type="compositionally biased region" description="Basic and acidic residues" evidence="1">
    <location>
        <begin position="241"/>
        <end position="251"/>
    </location>
</feature>
<dbReference type="AlphaFoldDB" id="A0A0F6YGX6"/>
<gene>
    <name evidence="2" type="ORF">DB32_000512</name>
</gene>
<evidence type="ECO:0000313" key="2">
    <source>
        <dbReference type="EMBL" id="AKF03363.1"/>
    </source>
</evidence>
<dbReference type="RefSeq" id="WP_053230803.1">
    <property type="nucleotide sequence ID" value="NZ_CP011125.1"/>
</dbReference>
<reference evidence="2 3" key="1">
    <citation type="submission" date="2015-03" db="EMBL/GenBank/DDBJ databases">
        <title>Genome assembly of Sandaracinus amylolyticus DSM 53668.</title>
        <authorList>
            <person name="Sharma G."/>
            <person name="Subramanian S."/>
        </authorList>
    </citation>
    <scope>NUCLEOTIDE SEQUENCE [LARGE SCALE GENOMIC DNA]</scope>
    <source>
        <strain evidence="2 3">DSM 53668</strain>
    </source>
</reference>
<feature type="region of interest" description="Disordered" evidence="1">
    <location>
        <begin position="214"/>
        <end position="251"/>
    </location>
</feature>
<dbReference type="STRING" id="927083.DB32_000512"/>
<accession>A0A0F6YGX6</accession>